<feature type="compositionally biased region" description="Low complexity" evidence="8">
    <location>
        <begin position="310"/>
        <end position="322"/>
    </location>
</feature>
<dbReference type="GO" id="GO:0000813">
    <property type="term" value="C:ESCRT I complex"/>
    <property type="evidence" value="ECO:0007669"/>
    <property type="project" value="TreeGrafter"/>
</dbReference>
<evidence type="ECO:0000256" key="6">
    <source>
        <dbReference type="ARBA" id="ARBA00023054"/>
    </source>
</evidence>
<dbReference type="PANTHER" id="PTHR23306">
    <property type="entry name" value="TUMOR SUSCEPTIBILITY GENE 101 PROTEIN-RELATED"/>
    <property type="match status" value="1"/>
</dbReference>
<dbReference type="InterPro" id="IPR037202">
    <property type="entry name" value="ESCRT_assembly_dom"/>
</dbReference>
<proteinExistence type="inferred from homology"/>
<dbReference type="SUPFAM" id="SSF54495">
    <property type="entry name" value="UBC-like"/>
    <property type="match status" value="1"/>
</dbReference>
<evidence type="ECO:0000259" key="10">
    <source>
        <dbReference type="PROSITE" id="PS51322"/>
    </source>
</evidence>
<accession>A0A9W8GGN8</accession>
<feature type="domain" description="UEV" evidence="10">
    <location>
        <begin position="3"/>
        <end position="145"/>
    </location>
</feature>
<dbReference type="CDD" id="cd11685">
    <property type="entry name" value="UEV_TSG101-like"/>
    <property type="match status" value="1"/>
</dbReference>
<feature type="region of interest" description="Disordered" evidence="8">
    <location>
        <begin position="308"/>
        <end position="393"/>
    </location>
</feature>
<comment type="caution">
    <text evidence="11">The sequence shown here is derived from an EMBL/GenBank/DDBJ whole genome shotgun (WGS) entry which is preliminary data.</text>
</comment>
<dbReference type="GO" id="GO:0043162">
    <property type="term" value="P:ubiquitin-dependent protein catabolic process via the multivesicular body sorting pathway"/>
    <property type="evidence" value="ECO:0007669"/>
    <property type="project" value="UniProtKB-ARBA"/>
</dbReference>
<dbReference type="Gene3D" id="6.10.140.820">
    <property type="match status" value="1"/>
</dbReference>
<evidence type="ECO:0000256" key="3">
    <source>
        <dbReference type="ARBA" id="ARBA00022448"/>
    </source>
</evidence>
<reference evidence="11" key="1">
    <citation type="submission" date="2022-07" db="EMBL/GenBank/DDBJ databases">
        <title>Phylogenomic reconstructions and comparative analyses of Kickxellomycotina fungi.</title>
        <authorList>
            <person name="Reynolds N.K."/>
            <person name="Stajich J.E."/>
            <person name="Barry K."/>
            <person name="Grigoriev I.V."/>
            <person name="Crous P."/>
            <person name="Smith M.E."/>
        </authorList>
    </citation>
    <scope>NUCLEOTIDE SEQUENCE</scope>
    <source>
        <strain evidence="11">CBS 109367</strain>
    </source>
</reference>
<keyword evidence="11" id="KW-0675">Receptor</keyword>
<dbReference type="GO" id="GO:0043130">
    <property type="term" value="F:ubiquitin binding"/>
    <property type="evidence" value="ECO:0007669"/>
    <property type="project" value="TreeGrafter"/>
</dbReference>
<dbReference type="PROSITE" id="PS51312">
    <property type="entry name" value="SB"/>
    <property type="match status" value="1"/>
</dbReference>
<evidence type="ECO:0000256" key="5">
    <source>
        <dbReference type="ARBA" id="ARBA00022927"/>
    </source>
</evidence>
<evidence type="ECO:0000313" key="12">
    <source>
        <dbReference type="Proteomes" id="UP001151516"/>
    </source>
</evidence>
<dbReference type="Pfam" id="PF09454">
    <property type="entry name" value="Vps23_core"/>
    <property type="match status" value="1"/>
</dbReference>
<dbReference type="Pfam" id="PF05743">
    <property type="entry name" value="UEV"/>
    <property type="match status" value="1"/>
</dbReference>
<dbReference type="Proteomes" id="UP001151516">
    <property type="component" value="Unassembled WGS sequence"/>
</dbReference>
<evidence type="ECO:0000256" key="7">
    <source>
        <dbReference type="PROSITE-ProRule" id="PRU00644"/>
    </source>
</evidence>
<dbReference type="EMBL" id="JANBTX010000392">
    <property type="protein sequence ID" value="KAJ2682597.1"/>
    <property type="molecule type" value="Genomic_DNA"/>
</dbReference>
<keyword evidence="5 7" id="KW-0653">Protein transport</keyword>
<keyword evidence="3 7" id="KW-0813">Transport</keyword>
<evidence type="ECO:0000256" key="4">
    <source>
        <dbReference type="ARBA" id="ARBA00022753"/>
    </source>
</evidence>
<organism evidence="11 12">
    <name type="scientific">Coemansia spiralis</name>
    <dbReference type="NCBI Taxonomy" id="417178"/>
    <lineage>
        <taxon>Eukaryota</taxon>
        <taxon>Fungi</taxon>
        <taxon>Fungi incertae sedis</taxon>
        <taxon>Zoopagomycota</taxon>
        <taxon>Kickxellomycotina</taxon>
        <taxon>Kickxellomycetes</taxon>
        <taxon>Kickxellales</taxon>
        <taxon>Kickxellaceae</taxon>
        <taxon>Coemansia</taxon>
    </lineage>
</organism>
<evidence type="ECO:0000313" key="11">
    <source>
        <dbReference type="EMBL" id="KAJ2682597.1"/>
    </source>
</evidence>
<evidence type="ECO:0000259" key="9">
    <source>
        <dbReference type="PROSITE" id="PS51312"/>
    </source>
</evidence>
<feature type="region of interest" description="Disordered" evidence="8">
    <location>
        <begin position="196"/>
        <end position="278"/>
    </location>
</feature>
<evidence type="ECO:0000256" key="8">
    <source>
        <dbReference type="SAM" id="MobiDB-lite"/>
    </source>
</evidence>
<dbReference type="AlphaFoldDB" id="A0A9W8GGN8"/>
<feature type="compositionally biased region" description="Polar residues" evidence="8">
    <location>
        <begin position="337"/>
        <end position="356"/>
    </location>
</feature>
<dbReference type="GO" id="GO:0072666">
    <property type="term" value="P:establishment of protein localization to vacuole"/>
    <property type="evidence" value="ECO:0007669"/>
    <property type="project" value="UniProtKB-ARBA"/>
</dbReference>
<feature type="domain" description="SB" evidence="9">
    <location>
        <begin position="493"/>
        <end position="559"/>
    </location>
</feature>
<comment type="subcellular location">
    <subcellularLocation>
        <location evidence="1">Endosome</location>
    </subcellularLocation>
</comment>
<evidence type="ECO:0000256" key="1">
    <source>
        <dbReference type="ARBA" id="ARBA00004177"/>
    </source>
</evidence>
<dbReference type="SUPFAM" id="SSF140111">
    <property type="entry name" value="Endosomal sorting complex assembly domain"/>
    <property type="match status" value="1"/>
</dbReference>
<keyword evidence="4" id="KW-0967">Endosome</keyword>
<dbReference type="GO" id="GO:0015031">
    <property type="term" value="P:protein transport"/>
    <property type="evidence" value="ECO:0007669"/>
    <property type="project" value="UniProtKB-UniRule"/>
</dbReference>
<dbReference type="Gene3D" id="3.10.110.10">
    <property type="entry name" value="Ubiquitin Conjugating Enzyme"/>
    <property type="match status" value="1"/>
</dbReference>
<evidence type="ECO:0000256" key="2">
    <source>
        <dbReference type="ARBA" id="ARBA00009594"/>
    </source>
</evidence>
<dbReference type="InterPro" id="IPR008883">
    <property type="entry name" value="UEV_N"/>
</dbReference>
<comment type="similarity">
    <text evidence="2">Belongs to the ubiquitin-conjugating enzyme family. UEV subfamily.</text>
</comment>
<keyword evidence="12" id="KW-1185">Reference proteome</keyword>
<feature type="compositionally biased region" description="Pro residues" evidence="8">
    <location>
        <begin position="262"/>
        <end position="275"/>
    </location>
</feature>
<keyword evidence="6" id="KW-0175">Coiled coil</keyword>
<name>A0A9W8GGN8_9FUNG</name>
<dbReference type="InterPro" id="IPR017916">
    <property type="entry name" value="SB_dom"/>
</dbReference>
<dbReference type="OrthoDB" id="306304at2759"/>
<protein>
    <submittedName>
        <fullName evidence="11">Suppressor protein stp22 of temperature-sensitive alpha-factor receptor and arginine permease</fullName>
    </submittedName>
</protein>
<dbReference type="PANTHER" id="PTHR23306:SF3">
    <property type="entry name" value="TUMOR SUPPRESSOR PROTEIN 101"/>
    <property type="match status" value="1"/>
</dbReference>
<feature type="compositionally biased region" description="Low complexity" evidence="8">
    <location>
        <begin position="220"/>
        <end position="247"/>
    </location>
</feature>
<dbReference type="PROSITE" id="PS51322">
    <property type="entry name" value="UEV"/>
    <property type="match status" value="1"/>
</dbReference>
<dbReference type="InterPro" id="IPR016135">
    <property type="entry name" value="UBQ-conjugating_enzyme/RWD"/>
</dbReference>
<gene>
    <name evidence="11" type="primary">STP22</name>
    <name evidence="11" type="ORF">IWW39_005930</name>
</gene>
<sequence length="559" mass="60209">MDATRQWLLENTKNRFHNPQRVYGLVVSALSEFRSLQPKLAEYVSEDKRRQALLCLHGTLPVVFNGATFNIPVVFWFPQRFPEHPPLAYVTPTRTMVVKVSKHVDERGRVYHPYLADWSDTSALGELFRSLIAIFSAEPPVYSRPPGHTPVSVGPPSPALGSMSASTLPMGVPVSMAGSQRQQSDLASMSMPIMPHVGFAPPSQNSGAARPMTSAESDLASVHAPSAHTAAAPKAQASDSANASADSIEQGMGGISLDPQPQTVPAPQTPVPSEQPPAHVQQEYKFNPVAGRPPIPTLSPVAATDATQLPAEPEVASPAPVATSQAAYPSPRIRPSTADTDQSQPEQQATDSNAQKTAPVAPPPPPVATPDTPAAVPKSPIQSSLLDSEPMDDPQKRLIGYQIAIYDRVTEAVDKSREKHTRLNKELLDQSANLNSGAGVIAEERRQLLDSQRQLSANISVLEKKLNELNEKKSEFPDAANIADVRLAFRGQTPAMEQLFDLAGEIAAIDDTLYVLGKALNDGKLSIATYMRQVRKLAQQQFMAKALALKIRGLCSLDA</sequence>
<dbReference type="InterPro" id="IPR052070">
    <property type="entry name" value="ESCRT-I_UEV_domain"/>
</dbReference>